<comment type="caution">
    <text evidence="10">The sequence shown here is derived from an EMBL/GenBank/DDBJ whole genome shotgun (WGS) entry which is preliminary data.</text>
</comment>
<dbReference type="GO" id="GO:0048472">
    <property type="term" value="F:threonine-phosphate decarboxylase activity"/>
    <property type="evidence" value="ECO:0007669"/>
    <property type="project" value="InterPro"/>
</dbReference>
<keyword evidence="11" id="KW-1185">Reference proteome</keyword>
<dbReference type="PANTHER" id="PTHR34308">
    <property type="entry name" value="COBALAMIN BIOSYNTHESIS PROTEIN CBIB"/>
    <property type="match status" value="1"/>
</dbReference>
<comment type="function">
    <text evidence="9">Converts cobyric acid to cobinamide by the addition of aminopropanol on the F carboxylic group.</text>
</comment>
<dbReference type="GO" id="GO:0009236">
    <property type="term" value="P:cobalamin biosynthetic process"/>
    <property type="evidence" value="ECO:0007669"/>
    <property type="project" value="UniProtKB-UniRule"/>
</dbReference>
<evidence type="ECO:0000256" key="4">
    <source>
        <dbReference type="ARBA" id="ARBA00022475"/>
    </source>
</evidence>
<evidence type="ECO:0000256" key="7">
    <source>
        <dbReference type="ARBA" id="ARBA00022989"/>
    </source>
</evidence>
<evidence type="ECO:0000256" key="6">
    <source>
        <dbReference type="ARBA" id="ARBA00022692"/>
    </source>
</evidence>
<comment type="similarity">
    <text evidence="3 9">Belongs to the CobD/CbiB family.</text>
</comment>
<dbReference type="GO" id="GO:0016874">
    <property type="term" value="F:ligase activity"/>
    <property type="evidence" value="ECO:0007669"/>
    <property type="project" value="UniProtKB-KW"/>
</dbReference>
<gene>
    <name evidence="9" type="primary">cobD</name>
    <name evidence="10" type="ORF">HNR55_001484</name>
</gene>
<keyword evidence="10" id="KW-0436">Ligase</keyword>
<dbReference type="GO" id="GO:0005886">
    <property type="term" value="C:plasma membrane"/>
    <property type="evidence" value="ECO:0007669"/>
    <property type="project" value="UniProtKB-SubCell"/>
</dbReference>
<dbReference type="NCBIfam" id="TIGR00380">
    <property type="entry name" value="cobal_cbiB"/>
    <property type="match status" value="1"/>
</dbReference>
<keyword evidence="7 9" id="KW-1133">Transmembrane helix</keyword>
<dbReference type="GO" id="GO:0015420">
    <property type="term" value="F:ABC-type vitamin B12 transporter activity"/>
    <property type="evidence" value="ECO:0007669"/>
    <property type="project" value="UniProtKB-UniRule"/>
</dbReference>
<evidence type="ECO:0000256" key="8">
    <source>
        <dbReference type="ARBA" id="ARBA00023136"/>
    </source>
</evidence>
<keyword evidence="6 9" id="KW-0812">Transmembrane</keyword>
<name>A0A841QEE2_9PROT</name>
<dbReference type="UniPathway" id="UPA00148"/>
<accession>A0A841QEE2</accession>
<comment type="pathway">
    <text evidence="2 9">Cofactor biosynthesis; adenosylcobalamin biosynthesis.</text>
</comment>
<keyword evidence="8 9" id="KW-0472">Membrane</keyword>
<comment type="subcellular location">
    <subcellularLocation>
        <location evidence="1 9">Cell membrane</location>
        <topology evidence="1 9">Multi-pass membrane protein</topology>
    </subcellularLocation>
</comment>
<dbReference type="EMBL" id="JACHIE010000005">
    <property type="protein sequence ID" value="MBB6456901.1"/>
    <property type="molecule type" value="Genomic_DNA"/>
</dbReference>
<feature type="transmembrane region" description="Helical" evidence="9">
    <location>
        <begin position="49"/>
        <end position="68"/>
    </location>
</feature>
<keyword evidence="4 9" id="KW-1003">Cell membrane</keyword>
<evidence type="ECO:0000256" key="3">
    <source>
        <dbReference type="ARBA" id="ARBA00006263"/>
    </source>
</evidence>
<sequence length="346" mass="36604">MVASVIFCASLVFIPAPMLFFPLSITLPVAALAAGMEAAWGYPAPLLNMIGHPVMWIGALIDRLEHVLNRMDTSERTRRLLGFVALALIIAIPVTLTAGLLGMGYTLLPAPVMLLVQAGLASTLVAQRSLWVHVQAVGTALRHNGLSAGRNAVSMIVGRDTSALDEAAVVRAALESLAENFSDGIVAPLFWTALFGLPGAVFYKCVNTADSMIGHLNPRYRAFGMAAAKLDDLINLPASRLAALCLMLAAPRQQWPHIWRTIKRDAPRHRSPNAGWPEAAMAAALNTLLAGPRSYGGKMTKDPWIGSGTSGAGVADLERGLRLYRRACGVLIAGLLCAALGGMIGA</sequence>
<evidence type="ECO:0000256" key="5">
    <source>
        <dbReference type="ARBA" id="ARBA00022573"/>
    </source>
</evidence>
<proteinExistence type="inferred from homology"/>
<evidence type="ECO:0000256" key="1">
    <source>
        <dbReference type="ARBA" id="ARBA00004651"/>
    </source>
</evidence>
<evidence type="ECO:0000256" key="9">
    <source>
        <dbReference type="HAMAP-Rule" id="MF_00024"/>
    </source>
</evidence>
<protein>
    <recommendedName>
        <fullName evidence="9">Cobalamin biosynthesis protein CobD</fullName>
    </recommendedName>
</protein>
<evidence type="ECO:0000313" key="11">
    <source>
        <dbReference type="Proteomes" id="UP000578000"/>
    </source>
</evidence>
<dbReference type="Pfam" id="PF03186">
    <property type="entry name" value="CobD_Cbib"/>
    <property type="match status" value="1"/>
</dbReference>
<dbReference type="HAMAP" id="MF_00024">
    <property type="entry name" value="CobD_CbiB"/>
    <property type="match status" value="1"/>
</dbReference>
<comment type="caution">
    <text evidence="9">Lacks conserved residue(s) required for the propagation of feature annotation.</text>
</comment>
<feature type="transmembrane region" description="Helical" evidence="9">
    <location>
        <begin position="80"/>
        <end position="101"/>
    </location>
</feature>
<dbReference type="PANTHER" id="PTHR34308:SF1">
    <property type="entry name" value="COBALAMIN BIOSYNTHESIS PROTEIN CBIB"/>
    <property type="match status" value="1"/>
</dbReference>
<dbReference type="InterPro" id="IPR004485">
    <property type="entry name" value="Cobalamin_biosynth_CobD/CbiB"/>
</dbReference>
<evidence type="ECO:0000313" key="10">
    <source>
        <dbReference type="EMBL" id="MBB6456901.1"/>
    </source>
</evidence>
<feature type="transmembrane region" description="Helical" evidence="9">
    <location>
        <begin position="327"/>
        <end position="345"/>
    </location>
</feature>
<dbReference type="AlphaFoldDB" id="A0A841QEE2"/>
<reference evidence="10 11" key="1">
    <citation type="submission" date="2020-08" db="EMBL/GenBank/DDBJ databases">
        <title>Genomic Encyclopedia of Type Strains, Phase IV (KMG-IV): sequencing the most valuable type-strain genomes for metagenomic binning, comparative biology and taxonomic classification.</title>
        <authorList>
            <person name="Goeker M."/>
        </authorList>
    </citation>
    <scope>NUCLEOTIDE SEQUENCE [LARGE SCALE GENOMIC DNA]</scope>
    <source>
        <strain evidence="10 11">DSM 4491</strain>
    </source>
</reference>
<keyword evidence="5 9" id="KW-0169">Cobalamin biosynthesis</keyword>
<organism evidence="10 11">
    <name type="scientific">Acetobacter lovaniensis</name>
    <dbReference type="NCBI Taxonomy" id="104100"/>
    <lineage>
        <taxon>Bacteria</taxon>
        <taxon>Pseudomonadati</taxon>
        <taxon>Pseudomonadota</taxon>
        <taxon>Alphaproteobacteria</taxon>
        <taxon>Acetobacterales</taxon>
        <taxon>Acetobacteraceae</taxon>
        <taxon>Acetobacter</taxon>
    </lineage>
</organism>
<evidence type="ECO:0000256" key="2">
    <source>
        <dbReference type="ARBA" id="ARBA00004953"/>
    </source>
</evidence>
<dbReference type="Proteomes" id="UP000578000">
    <property type="component" value="Unassembled WGS sequence"/>
</dbReference>